<dbReference type="SUPFAM" id="SSF52172">
    <property type="entry name" value="CheY-like"/>
    <property type="match status" value="1"/>
</dbReference>
<dbReference type="AlphaFoldDB" id="R0IK33"/>
<dbReference type="InterPro" id="IPR011006">
    <property type="entry name" value="CheY-like_superfamily"/>
</dbReference>
<dbReference type="PANTHER" id="PTHR43874">
    <property type="entry name" value="TWO-COMPONENT RESPONSE REGULATOR"/>
    <property type="match status" value="1"/>
</dbReference>
<name>R0IK33_9BRAS</name>
<organism evidence="8 9">
    <name type="scientific">Capsella rubella</name>
    <dbReference type="NCBI Taxonomy" id="81985"/>
    <lineage>
        <taxon>Eukaryota</taxon>
        <taxon>Viridiplantae</taxon>
        <taxon>Streptophyta</taxon>
        <taxon>Embryophyta</taxon>
        <taxon>Tracheophyta</taxon>
        <taxon>Spermatophyta</taxon>
        <taxon>Magnoliopsida</taxon>
        <taxon>eudicotyledons</taxon>
        <taxon>Gunneridae</taxon>
        <taxon>Pentapetalae</taxon>
        <taxon>rosids</taxon>
        <taxon>malvids</taxon>
        <taxon>Brassicales</taxon>
        <taxon>Brassicaceae</taxon>
        <taxon>Camelineae</taxon>
        <taxon>Capsella</taxon>
    </lineage>
</organism>
<dbReference type="GO" id="GO:0000160">
    <property type="term" value="P:phosphorelay signal transduction system"/>
    <property type="evidence" value="ECO:0007669"/>
    <property type="project" value="UniProtKB-KW"/>
</dbReference>
<gene>
    <name evidence="8" type="ORF">CARUB_v10011077mg</name>
</gene>
<dbReference type="KEGG" id="crb:17898701"/>
<dbReference type="GO" id="GO:0005634">
    <property type="term" value="C:nucleus"/>
    <property type="evidence" value="ECO:0007669"/>
    <property type="project" value="UniProtKB-SubCell"/>
</dbReference>
<dbReference type="Proteomes" id="UP000029121">
    <property type="component" value="Unassembled WGS sequence"/>
</dbReference>
<evidence type="ECO:0000259" key="7">
    <source>
        <dbReference type="PROSITE" id="PS50110"/>
    </source>
</evidence>
<evidence type="ECO:0000256" key="5">
    <source>
        <dbReference type="ARBA" id="ARBA00023242"/>
    </source>
</evidence>
<dbReference type="EMBL" id="KB870805">
    <property type="protein sequence ID" value="EOA37343.1"/>
    <property type="molecule type" value="Genomic_DNA"/>
</dbReference>
<dbReference type="SMART" id="SM00448">
    <property type="entry name" value="REC"/>
    <property type="match status" value="1"/>
</dbReference>
<sequence length="618" mass="70584">MLVGNRSRDEVYTSEFTSLLLNQFPASTNLLIVDSNLAALIYMRNLIKRIGYEVTIEQDAEKALSFLTSCKHDINIVIWEYHMPGINGLQALKSIASKMDLPVMIMSDDNQTESVMKATLHGACDYVMKPVGEDVLANIWQHIVRKKVMSKPNITPPVQSDLAQSYGFNQGQVGSMFVEQYQNIYQTEERAAIREWSGEIQPVQSDLVHEINVVDQHNEYFKTINQGNDQQNIERAATRPGITWNGETQPVQSDLVQINVVDQRTEYFKTICRRSIGQENIERAATIPGMTWNGEMQPFQPDLVQMNEYLYQHNDYSQTINQGNGQQSVAKNDEQAAKKPRVLWDAEEIQYAPTDLVQTDGFNNGNSVRNTTRRVERKKRRQRMIWTEDLHQKFLEAIDMVGGINKANPKVLLDCLRGMNIKGLTRNNLSSHLQKHRIYLEENQINQQKKETGWSTAYGAAALPQSFQGANNVNAAISPYLMNGPGPVNPIQWNQYQKRAVNPIQQNQLQKGAVNPNQQNQFQKGAVNPNQQYQQNQQYQENEQNQFQDGYMTMNTNPFITNAVSHFPNLDHEIHQPQQQQYQPSPQFNYGMSNEEPGQASDIFAPDLGLTYPSFPYM</sequence>
<keyword evidence="9" id="KW-1185">Reference proteome</keyword>
<dbReference type="Gene3D" id="3.40.50.2300">
    <property type="match status" value="1"/>
</dbReference>
<dbReference type="InterPro" id="IPR009057">
    <property type="entry name" value="Homeodomain-like_sf"/>
</dbReference>
<dbReference type="NCBIfam" id="TIGR01557">
    <property type="entry name" value="myb_SHAQKYF"/>
    <property type="match status" value="1"/>
</dbReference>
<dbReference type="InterPro" id="IPR001789">
    <property type="entry name" value="Sig_transdc_resp-reg_receiver"/>
</dbReference>
<evidence type="ECO:0000256" key="3">
    <source>
        <dbReference type="ARBA" id="ARBA00023015"/>
    </source>
</evidence>
<feature type="domain" description="Response regulatory" evidence="7">
    <location>
        <begin position="29"/>
        <end position="144"/>
    </location>
</feature>
<evidence type="ECO:0000256" key="4">
    <source>
        <dbReference type="ARBA" id="ARBA00023163"/>
    </source>
</evidence>
<comment type="subcellular location">
    <subcellularLocation>
        <location evidence="1">Nucleus</location>
    </subcellularLocation>
</comment>
<keyword evidence="5" id="KW-0539">Nucleus</keyword>
<dbReference type="PANTHER" id="PTHR43874:SF98">
    <property type="entry name" value="TWO-COMPONENT RESPONSE REGULATOR ARR19-RELATED"/>
    <property type="match status" value="1"/>
</dbReference>
<dbReference type="InterPro" id="IPR045279">
    <property type="entry name" value="ARR-like"/>
</dbReference>
<reference evidence="9" key="1">
    <citation type="journal article" date="2013" name="Nat. Genet.">
        <title>The Capsella rubella genome and the genomic consequences of rapid mating system evolution.</title>
        <authorList>
            <person name="Slotte T."/>
            <person name="Hazzouri K.M."/>
            <person name="Agren J.A."/>
            <person name="Koenig D."/>
            <person name="Maumus F."/>
            <person name="Guo Y.L."/>
            <person name="Steige K."/>
            <person name="Platts A.E."/>
            <person name="Escobar J.S."/>
            <person name="Newman L.K."/>
            <person name="Wang W."/>
            <person name="Mandakova T."/>
            <person name="Vello E."/>
            <person name="Smith L.M."/>
            <person name="Henz S.R."/>
            <person name="Steffen J."/>
            <person name="Takuno S."/>
            <person name="Brandvain Y."/>
            <person name="Coop G."/>
            <person name="Andolfatto P."/>
            <person name="Hu T.T."/>
            <person name="Blanchette M."/>
            <person name="Clark R.M."/>
            <person name="Quesneville H."/>
            <person name="Nordborg M."/>
            <person name="Gaut B.S."/>
            <person name="Lysak M.A."/>
            <person name="Jenkins J."/>
            <person name="Grimwood J."/>
            <person name="Chapman J."/>
            <person name="Prochnik S."/>
            <person name="Shu S."/>
            <person name="Rokhsar D."/>
            <person name="Schmutz J."/>
            <person name="Weigel D."/>
            <person name="Wright S.I."/>
        </authorList>
    </citation>
    <scope>NUCLEOTIDE SEQUENCE [LARGE SCALE GENOMIC DNA]</scope>
    <source>
        <strain evidence="9">cv. Monte Gargano</strain>
    </source>
</reference>
<evidence type="ECO:0000256" key="6">
    <source>
        <dbReference type="PROSITE-ProRule" id="PRU00169"/>
    </source>
</evidence>
<dbReference type="OrthoDB" id="1080777at2759"/>
<keyword evidence="4" id="KW-0804">Transcription</keyword>
<comment type="caution">
    <text evidence="6">Lacks conserved residue(s) required for the propagation of feature annotation.</text>
</comment>
<dbReference type="GO" id="GO:0009736">
    <property type="term" value="P:cytokinin-activated signaling pathway"/>
    <property type="evidence" value="ECO:0007669"/>
    <property type="project" value="InterPro"/>
</dbReference>
<evidence type="ECO:0000256" key="1">
    <source>
        <dbReference type="ARBA" id="ARBA00004123"/>
    </source>
</evidence>
<dbReference type="FunFam" id="1.10.10.60:FF:000007">
    <property type="entry name" value="Two-component response regulator"/>
    <property type="match status" value="1"/>
</dbReference>
<dbReference type="SUPFAM" id="SSF46689">
    <property type="entry name" value="Homeodomain-like"/>
    <property type="match status" value="1"/>
</dbReference>
<dbReference type="STRING" id="81985.R0IK33"/>
<evidence type="ECO:0000313" key="9">
    <source>
        <dbReference type="Proteomes" id="UP000029121"/>
    </source>
</evidence>
<dbReference type="Pfam" id="PF00072">
    <property type="entry name" value="Response_reg"/>
    <property type="match status" value="1"/>
</dbReference>
<dbReference type="eggNOG" id="KOG1601">
    <property type="taxonomic scope" value="Eukaryota"/>
</dbReference>
<protein>
    <recommendedName>
        <fullName evidence="7">Response regulatory domain-containing protein</fullName>
    </recommendedName>
</protein>
<dbReference type="PROSITE" id="PS50110">
    <property type="entry name" value="RESPONSE_REGULATORY"/>
    <property type="match status" value="1"/>
</dbReference>
<proteinExistence type="predicted"/>
<dbReference type="Gene3D" id="1.10.10.60">
    <property type="entry name" value="Homeodomain-like"/>
    <property type="match status" value="1"/>
</dbReference>
<evidence type="ECO:0000256" key="2">
    <source>
        <dbReference type="ARBA" id="ARBA00023012"/>
    </source>
</evidence>
<keyword evidence="2" id="KW-0902">Two-component regulatory system</keyword>
<accession>R0IK33</accession>
<dbReference type="GO" id="GO:0003677">
    <property type="term" value="F:DNA binding"/>
    <property type="evidence" value="ECO:0007669"/>
    <property type="project" value="InterPro"/>
</dbReference>
<dbReference type="CDD" id="cd17584">
    <property type="entry name" value="REC_typeB_ARR-like"/>
    <property type="match status" value="1"/>
</dbReference>
<evidence type="ECO:0000313" key="8">
    <source>
        <dbReference type="EMBL" id="EOA37343.1"/>
    </source>
</evidence>
<keyword evidence="3" id="KW-0805">Transcription regulation</keyword>
<dbReference type="InterPro" id="IPR006447">
    <property type="entry name" value="Myb_dom_plants"/>
</dbReference>